<dbReference type="FunCoup" id="I2H142">
    <property type="interactions" value="195"/>
</dbReference>
<proteinExistence type="predicted"/>
<dbReference type="eggNOG" id="ENOG502SA8V">
    <property type="taxonomic scope" value="Eukaryota"/>
</dbReference>
<dbReference type="KEGG" id="tbl:TBLA_0C02890"/>
<accession>I2H142</accession>
<dbReference type="EMBL" id="HE806318">
    <property type="protein sequence ID" value="CCH60094.1"/>
    <property type="molecule type" value="Genomic_DNA"/>
</dbReference>
<organism evidence="1 2">
    <name type="scientific">Henningerozyma blattae (strain ATCC 34711 / CBS 6284 / DSM 70876 / NBRC 10599 / NRRL Y-10934 / UCD 77-7)</name>
    <name type="common">Yeast</name>
    <name type="synonym">Tetrapisispora blattae</name>
    <dbReference type="NCBI Taxonomy" id="1071380"/>
    <lineage>
        <taxon>Eukaryota</taxon>
        <taxon>Fungi</taxon>
        <taxon>Dikarya</taxon>
        <taxon>Ascomycota</taxon>
        <taxon>Saccharomycotina</taxon>
        <taxon>Saccharomycetes</taxon>
        <taxon>Saccharomycetales</taxon>
        <taxon>Saccharomycetaceae</taxon>
        <taxon>Henningerozyma</taxon>
    </lineage>
</organism>
<dbReference type="GO" id="GO:0000390">
    <property type="term" value="P:spliceosomal complex disassembly"/>
    <property type="evidence" value="ECO:0007669"/>
    <property type="project" value="InterPro"/>
</dbReference>
<dbReference type="GeneID" id="14495074"/>
<dbReference type="Pfam" id="PF15458">
    <property type="entry name" value="NTR2"/>
    <property type="match status" value="1"/>
</dbReference>
<gene>
    <name evidence="1" type="primary">TBLA0C02890</name>
    <name evidence="1" type="ORF">TBLA_0C02890</name>
</gene>
<dbReference type="AlphaFoldDB" id="I2H142"/>
<evidence type="ECO:0000313" key="2">
    <source>
        <dbReference type="Proteomes" id="UP000002866"/>
    </source>
</evidence>
<dbReference type="OrthoDB" id="4067234at2759"/>
<dbReference type="HOGENOM" id="CLU_074884_0_0_1"/>
<dbReference type="InterPro" id="IPR028211">
    <property type="entry name" value="Ntr2"/>
</dbReference>
<dbReference type="RefSeq" id="XP_004179613.1">
    <property type="nucleotide sequence ID" value="XM_004179565.1"/>
</dbReference>
<name>I2H142_HENB6</name>
<evidence type="ECO:0000313" key="1">
    <source>
        <dbReference type="EMBL" id="CCH60094.1"/>
    </source>
</evidence>
<keyword evidence="2" id="KW-1185">Reference proteome</keyword>
<dbReference type="InParanoid" id="I2H142"/>
<reference evidence="1 2" key="1">
    <citation type="journal article" date="2011" name="Proc. Natl. Acad. Sci. U.S.A.">
        <title>Evolutionary erosion of yeast sex chromosomes by mating-type switching accidents.</title>
        <authorList>
            <person name="Gordon J.L."/>
            <person name="Armisen D."/>
            <person name="Proux-Wera E."/>
            <person name="Oheigeartaigh S.S."/>
            <person name="Byrne K.P."/>
            <person name="Wolfe K.H."/>
        </authorList>
    </citation>
    <scope>NUCLEOTIDE SEQUENCE [LARGE SCALE GENOMIC DNA]</scope>
    <source>
        <strain evidence="2">ATCC 34711 / CBS 6284 / DSM 70876 / NBRC 10599 / NRRL Y-10934 / UCD 77-7</strain>
    </source>
</reference>
<dbReference type="GO" id="GO:0071008">
    <property type="term" value="C:U2-type post-mRNA release spliceosomal complex"/>
    <property type="evidence" value="ECO:0007669"/>
    <property type="project" value="InterPro"/>
</dbReference>
<sequence>MEDMEDMEDIKEIYVPSNGNKDNGTSYYLPNLEEIKSIKEERAMRRQLPNSSENFKEKDYLKLLDNDDKLEILENIKNTGGVKKSNEKDTEWGSHEFNVEEFDDARLALTDNERVKQSIERKEQIKKAIERNSKYDSQENEDWEIRALKNSANIKEVESVPSLPILFKSTGSETFSEDPEDSLDDILSDLIRKTKLENSKISLQYSALENQSSILHTATGQLLIELAEF</sequence>
<dbReference type="Proteomes" id="UP000002866">
    <property type="component" value="Chromosome 3"/>
</dbReference>
<protein>
    <submittedName>
        <fullName evidence="1">Uncharacterized protein</fullName>
    </submittedName>
</protein>